<feature type="region of interest" description="Disordered" evidence="1">
    <location>
        <begin position="18"/>
        <end position="47"/>
    </location>
</feature>
<proteinExistence type="predicted"/>
<organism evidence="2 3">
    <name type="scientific">Klebsiella phage BUCT_47333</name>
    <dbReference type="NCBI Taxonomy" id="2849972"/>
    <lineage>
        <taxon>Viruses</taxon>
        <taxon>Duplodnaviria</taxon>
        <taxon>Heunggongvirae</taxon>
        <taxon>Uroviricota</taxon>
        <taxon>Caudoviricetes</taxon>
        <taxon>Jameshumphriesvirinae</taxon>
        <taxon>Ringroadvirus</taxon>
        <taxon>Ringroadvirus BUCT47333</taxon>
    </lineage>
</organism>
<accession>A0AAE7S5F2</accession>
<dbReference type="KEGG" id="vg:78058292"/>
<sequence>MSFASYILKKINYVPEEEVKSDESRARQREHSASHDIPQGVVQTSRGPMRITKSGKIDGRSLARGKPKNWDRVPRGVKSYEHIILRDIFENAKPGEEFAWDWRTEATYSDIKLRTAQLTYAYKIAEIYEHKVSLSAKPGYMVIKYVGNKA</sequence>
<dbReference type="GeneID" id="78058292"/>
<evidence type="ECO:0000313" key="2">
    <source>
        <dbReference type="EMBL" id="QXG78617.1"/>
    </source>
</evidence>
<evidence type="ECO:0000313" key="3">
    <source>
        <dbReference type="Proteomes" id="UP000828234"/>
    </source>
</evidence>
<name>A0AAE7S5F2_9CAUD</name>
<evidence type="ECO:0000256" key="1">
    <source>
        <dbReference type="SAM" id="MobiDB-lite"/>
    </source>
</evidence>
<dbReference type="Proteomes" id="UP000828234">
    <property type="component" value="Segment"/>
</dbReference>
<protein>
    <submittedName>
        <fullName evidence="2">Uncharacterized protein</fullName>
    </submittedName>
</protein>
<feature type="compositionally biased region" description="Basic and acidic residues" evidence="1">
    <location>
        <begin position="18"/>
        <end position="34"/>
    </location>
</feature>
<keyword evidence="3" id="KW-1185">Reference proteome</keyword>
<reference evidence="2" key="1">
    <citation type="submission" date="2021-06" db="EMBL/GenBank/DDBJ databases">
        <authorList>
            <person name="Zhang G."/>
            <person name="Liu Y."/>
            <person name="Wang J."/>
            <person name="Chen Y."/>
        </authorList>
    </citation>
    <scope>NUCLEOTIDE SEQUENCE</scope>
    <source>
        <strain evidence="2">Klebsiella pneumoniae 1118</strain>
    </source>
</reference>
<dbReference type="RefSeq" id="YP_010683754.1">
    <property type="nucleotide sequence ID" value="NC_071130.1"/>
</dbReference>
<dbReference type="EMBL" id="MZ398021">
    <property type="protein sequence ID" value="QXG78617.1"/>
    <property type="molecule type" value="Genomic_DNA"/>
</dbReference>